<dbReference type="SUPFAM" id="SSF52540">
    <property type="entry name" value="P-loop containing nucleoside triphosphate hydrolases"/>
    <property type="match status" value="1"/>
</dbReference>
<evidence type="ECO:0000256" key="4">
    <source>
        <dbReference type="ARBA" id="ARBA00022741"/>
    </source>
</evidence>
<evidence type="ECO:0000256" key="2">
    <source>
        <dbReference type="ARBA" id="ARBA00012137"/>
    </source>
</evidence>
<dbReference type="EC" id="2.7.1.48" evidence="2"/>
<dbReference type="NCBIfam" id="NF004018">
    <property type="entry name" value="PRK05480.1"/>
    <property type="match status" value="1"/>
</dbReference>
<dbReference type="InterPro" id="IPR006083">
    <property type="entry name" value="PRK/URK"/>
</dbReference>
<name>A0A6N1NQK9_9VIRU</name>
<dbReference type="PRINTS" id="PR00988">
    <property type="entry name" value="URIDINKINASE"/>
</dbReference>
<dbReference type="GO" id="GO:0044206">
    <property type="term" value="P:UMP salvage"/>
    <property type="evidence" value="ECO:0007669"/>
    <property type="project" value="UniProtKB-UniPathway"/>
</dbReference>
<dbReference type="Pfam" id="PF00485">
    <property type="entry name" value="PRK"/>
    <property type="match status" value="1"/>
</dbReference>
<evidence type="ECO:0000256" key="1">
    <source>
        <dbReference type="ARBA" id="ARBA00004690"/>
    </source>
</evidence>
<organism evidence="8">
    <name type="scientific">Tupanvirus deep ocean</name>
    <dbReference type="NCBI Taxonomy" id="2126984"/>
    <lineage>
        <taxon>Viruses</taxon>
        <taxon>Varidnaviria</taxon>
        <taxon>Bamfordvirae</taxon>
        <taxon>Nucleocytoviricota</taxon>
        <taxon>Megaviricetes</taxon>
        <taxon>Imitervirales</taxon>
        <taxon>Mimiviridae</taxon>
        <taxon>Megamimivirinae</taxon>
        <taxon>Tupanvirus</taxon>
        <taxon>Tupanvirus altamarinense</taxon>
    </lineage>
</organism>
<comment type="pathway">
    <text evidence="1">Pyrimidine metabolism; UMP biosynthesis via salvage pathway; UMP from uridine: step 1/1.</text>
</comment>
<evidence type="ECO:0000256" key="3">
    <source>
        <dbReference type="ARBA" id="ARBA00022679"/>
    </source>
</evidence>
<dbReference type="GO" id="GO:0005524">
    <property type="term" value="F:ATP binding"/>
    <property type="evidence" value="ECO:0007669"/>
    <property type="project" value="InterPro"/>
</dbReference>
<dbReference type="CDD" id="cd02023">
    <property type="entry name" value="UMPK"/>
    <property type="match status" value="1"/>
</dbReference>
<evidence type="ECO:0000259" key="7">
    <source>
        <dbReference type="Pfam" id="PF00485"/>
    </source>
</evidence>
<keyword evidence="3" id="KW-0808">Transferase</keyword>
<sequence>MDSITIDQLVMFSYMLFIFFAPVSIYIVVLKHRYNKLLGNADKKYQDNIKNVITKKVTGDTKDSSESPEDAIISKFTETYDNPVKTPYIIGICGASGSGKSFIAKVISETIRKMFPKTCAEIVIISQDSYYKGGDAETNYDVPAAIDFDLLVSHLQKLIYGESIECPIYDFSTHSRKKETNTINPCKIIIVEGILIFTQEELRDLFNMKIFIDAATPTQIFRRIHRDQSERGRNLHEIWQRYERDVWPSYSEYVSPSSKFADIIINNFNNCYVGPQIVLSHIINILRNICHE</sequence>
<dbReference type="EMBL" id="MF405918">
    <property type="protein sequence ID" value="QKU34168.1"/>
    <property type="molecule type" value="Genomic_DNA"/>
</dbReference>
<reference evidence="8" key="2">
    <citation type="journal article" date="2018" name="Nat. Commun.">
        <title>Tailed giant Tupanvirus possesses the most complete translational apparatus of the known virosphere.</title>
        <authorList>
            <person name="Abrahao J."/>
            <person name="Silva L."/>
            <person name="Silva L.S."/>
            <person name="Khalil J.Y.B."/>
            <person name="Rodrigues R."/>
            <person name="Arantes T."/>
            <person name="Assis F."/>
            <person name="Boratto P."/>
            <person name="Andrade M."/>
            <person name="Kroon E.G."/>
            <person name="Ribeiro B."/>
            <person name="Bergier I."/>
            <person name="Seligmann H."/>
            <person name="Ghigo E."/>
            <person name="Colson P."/>
            <person name="Levasseur A."/>
            <person name="Kroemer G."/>
            <person name="Raoult D."/>
            <person name="La Scola B."/>
        </authorList>
    </citation>
    <scope>NUCLEOTIDE SEQUENCE [LARGE SCALE GENOMIC DNA]</scope>
    <source>
        <strain evidence="8">Deep ocean</strain>
    </source>
</reference>
<keyword evidence="6" id="KW-0472">Membrane</keyword>
<keyword evidence="5" id="KW-0418">Kinase</keyword>
<evidence type="ECO:0000313" key="8">
    <source>
        <dbReference type="EMBL" id="QKU34168.1"/>
    </source>
</evidence>
<dbReference type="KEGG" id="vg:80517478"/>
<proteinExistence type="predicted"/>
<protein>
    <recommendedName>
        <fullName evidence="2">uridine/cytidine kinase</fullName>
        <ecNumber evidence="2">2.7.1.48</ecNumber>
    </recommendedName>
</protein>
<dbReference type="InterPro" id="IPR027417">
    <property type="entry name" value="P-loop_NTPase"/>
</dbReference>
<keyword evidence="6" id="KW-1133">Transmembrane helix</keyword>
<dbReference type="GO" id="GO:0004849">
    <property type="term" value="F:uridine kinase activity"/>
    <property type="evidence" value="ECO:0007669"/>
    <property type="project" value="UniProtKB-EC"/>
</dbReference>
<reference evidence="8" key="1">
    <citation type="submission" date="2017-06" db="EMBL/GenBank/DDBJ databases">
        <authorList>
            <person name="Assis F.L."/>
            <person name="Abrahao J.S."/>
            <person name="Silva L."/>
            <person name="Khalil J.B."/>
            <person name="Rodrigues R."/>
            <person name="Silva L.S."/>
            <person name="Boratto P."/>
            <person name="Andrade M."/>
            <person name="Kroon E.G."/>
            <person name="Ribeiro B."/>
            <person name="Bergier I."/>
            <person name="Seligmann H."/>
            <person name="Ghigo E."/>
            <person name="Colson P."/>
            <person name="Levasseur A."/>
            <person name="Raoult D."/>
            <person name="Scola B.L."/>
        </authorList>
    </citation>
    <scope>NUCLEOTIDE SEQUENCE</scope>
    <source>
        <strain evidence="8">Deep ocean</strain>
    </source>
</reference>
<dbReference type="UniPathway" id="UPA00574">
    <property type="reaction ID" value="UER00637"/>
</dbReference>
<keyword evidence="4" id="KW-0547">Nucleotide-binding</keyword>
<dbReference type="PANTHER" id="PTHR10285">
    <property type="entry name" value="URIDINE KINASE"/>
    <property type="match status" value="1"/>
</dbReference>
<evidence type="ECO:0000256" key="6">
    <source>
        <dbReference type="SAM" id="Phobius"/>
    </source>
</evidence>
<dbReference type="InterPro" id="IPR000764">
    <property type="entry name" value="Uridine_kinase-like"/>
</dbReference>
<dbReference type="Gene3D" id="3.40.50.300">
    <property type="entry name" value="P-loop containing nucleotide triphosphate hydrolases"/>
    <property type="match status" value="1"/>
</dbReference>
<feature type="transmembrane region" description="Helical" evidence="6">
    <location>
        <begin position="12"/>
        <end position="30"/>
    </location>
</feature>
<dbReference type="RefSeq" id="YP_010780787.1">
    <property type="nucleotide sequence ID" value="NC_075038.1"/>
</dbReference>
<feature type="domain" description="Phosphoribulokinase/uridine kinase" evidence="7">
    <location>
        <begin position="89"/>
        <end position="268"/>
    </location>
</feature>
<keyword evidence="6" id="KW-0812">Transmembrane</keyword>
<evidence type="ECO:0000256" key="5">
    <source>
        <dbReference type="ARBA" id="ARBA00022777"/>
    </source>
</evidence>
<dbReference type="GeneID" id="80517478"/>
<accession>A0A6N1NQK9</accession>